<protein>
    <submittedName>
        <fullName evidence="1">Uncharacterized protein</fullName>
    </submittedName>
</protein>
<dbReference type="Proteomes" id="UP000499080">
    <property type="component" value="Unassembled WGS sequence"/>
</dbReference>
<evidence type="ECO:0000313" key="1">
    <source>
        <dbReference type="EMBL" id="GBO43016.1"/>
    </source>
</evidence>
<sequence length="126" mass="13883">MQKLQSLHRQQGADLFSLSSWNSSLYKPYMGLYLQIKLAQIQALENKALRMIAKTCNHFNPDTPSDDYRDPALDAPCLPSYSPVSSVQILLQLINGCEPITLLLSQRSIALCTCLPADSSLPTTAA</sequence>
<gene>
    <name evidence="1" type="ORF">AVEN_147216_1</name>
</gene>
<organism evidence="1 2">
    <name type="scientific">Araneus ventricosus</name>
    <name type="common">Orbweaver spider</name>
    <name type="synonym">Epeira ventricosa</name>
    <dbReference type="NCBI Taxonomy" id="182803"/>
    <lineage>
        <taxon>Eukaryota</taxon>
        <taxon>Metazoa</taxon>
        <taxon>Ecdysozoa</taxon>
        <taxon>Arthropoda</taxon>
        <taxon>Chelicerata</taxon>
        <taxon>Arachnida</taxon>
        <taxon>Araneae</taxon>
        <taxon>Araneomorphae</taxon>
        <taxon>Entelegynae</taxon>
        <taxon>Araneoidea</taxon>
        <taxon>Araneidae</taxon>
        <taxon>Araneus</taxon>
    </lineage>
</organism>
<name>A0A4Y2X1L4_ARAVE</name>
<accession>A0A4Y2X1L4</accession>
<keyword evidence="2" id="KW-1185">Reference proteome</keyword>
<dbReference type="EMBL" id="BGPR01069340">
    <property type="protein sequence ID" value="GBO43016.1"/>
    <property type="molecule type" value="Genomic_DNA"/>
</dbReference>
<dbReference type="AlphaFoldDB" id="A0A4Y2X1L4"/>
<evidence type="ECO:0000313" key="2">
    <source>
        <dbReference type="Proteomes" id="UP000499080"/>
    </source>
</evidence>
<comment type="caution">
    <text evidence="1">The sequence shown here is derived from an EMBL/GenBank/DDBJ whole genome shotgun (WGS) entry which is preliminary data.</text>
</comment>
<reference evidence="1 2" key="1">
    <citation type="journal article" date="2019" name="Sci. Rep.">
        <title>Orb-weaving spider Araneus ventricosus genome elucidates the spidroin gene catalogue.</title>
        <authorList>
            <person name="Kono N."/>
            <person name="Nakamura H."/>
            <person name="Ohtoshi R."/>
            <person name="Moran D.A.P."/>
            <person name="Shinohara A."/>
            <person name="Yoshida Y."/>
            <person name="Fujiwara M."/>
            <person name="Mori M."/>
            <person name="Tomita M."/>
            <person name="Arakawa K."/>
        </authorList>
    </citation>
    <scope>NUCLEOTIDE SEQUENCE [LARGE SCALE GENOMIC DNA]</scope>
</reference>
<proteinExistence type="predicted"/>